<comment type="caution">
    <text evidence="2">The sequence shown here is derived from an EMBL/GenBank/DDBJ whole genome shotgun (WGS) entry which is preliminary data.</text>
</comment>
<proteinExistence type="predicted"/>
<dbReference type="InterPro" id="IPR005101">
    <property type="entry name" value="Cryptochr/Photolyase_FAD-bd"/>
</dbReference>
<dbReference type="RefSeq" id="WP_377177142.1">
    <property type="nucleotide sequence ID" value="NZ_JBHUJB010000004.1"/>
</dbReference>
<evidence type="ECO:0000313" key="3">
    <source>
        <dbReference type="Proteomes" id="UP001597389"/>
    </source>
</evidence>
<dbReference type="Gene3D" id="1.10.579.10">
    <property type="entry name" value="DNA Cyclobutane Dipyrimidine Photolyase, subunit A, domain 3"/>
    <property type="match status" value="1"/>
</dbReference>
<evidence type="ECO:0000259" key="1">
    <source>
        <dbReference type="Pfam" id="PF03441"/>
    </source>
</evidence>
<dbReference type="Gene3D" id="1.10.10.1710">
    <property type="entry name" value="Deoxyribodipyrimidine photolyase-related"/>
    <property type="match status" value="1"/>
</dbReference>
<dbReference type="PANTHER" id="PTHR38657">
    <property type="entry name" value="SLR1343 PROTEIN"/>
    <property type="match status" value="1"/>
</dbReference>
<dbReference type="InterPro" id="IPR052551">
    <property type="entry name" value="UV-DNA_repair_photolyase"/>
</dbReference>
<dbReference type="Gene3D" id="3.40.50.620">
    <property type="entry name" value="HUPs"/>
    <property type="match status" value="1"/>
</dbReference>
<dbReference type="InterPro" id="IPR036134">
    <property type="entry name" value="Crypto/Photolyase_FAD-like_sf"/>
</dbReference>
<feature type="domain" description="Cryptochrome/DNA photolyase FAD-binding" evidence="1">
    <location>
        <begin position="286"/>
        <end position="407"/>
    </location>
</feature>
<evidence type="ECO:0000313" key="2">
    <source>
        <dbReference type="EMBL" id="MFD2157290.1"/>
    </source>
</evidence>
<keyword evidence="3" id="KW-1185">Reference proteome</keyword>
<dbReference type="Pfam" id="PF03441">
    <property type="entry name" value="FAD_binding_7"/>
    <property type="match status" value="1"/>
</dbReference>
<accession>A0ABW4Z5N0</accession>
<organism evidence="2 3">
    <name type="scientific">Rubritalea tangerina</name>
    <dbReference type="NCBI Taxonomy" id="430798"/>
    <lineage>
        <taxon>Bacteria</taxon>
        <taxon>Pseudomonadati</taxon>
        <taxon>Verrucomicrobiota</taxon>
        <taxon>Verrucomicrobiia</taxon>
        <taxon>Verrucomicrobiales</taxon>
        <taxon>Rubritaleaceae</taxon>
        <taxon>Rubritalea</taxon>
    </lineage>
</organism>
<gene>
    <name evidence="2" type="ORF">ACFSW8_00085</name>
</gene>
<name>A0ABW4Z5N0_9BACT</name>
<dbReference type="InterPro" id="IPR014729">
    <property type="entry name" value="Rossmann-like_a/b/a_fold"/>
</dbReference>
<dbReference type="EMBL" id="JBHUJB010000004">
    <property type="protein sequence ID" value="MFD2157290.1"/>
    <property type="molecule type" value="Genomic_DNA"/>
</dbReference>
<dbReference type="Pfam" id="PF04244">
    <property type="entry name" value="DPRP"/>
    <property type="match status" value="1"/>
</dbReference>
<dbReference type="PANTHER" id="PTHR38657:SF1">
    <property type="entry name" value="SLR1343 PROTEIN"/>
    <property type="match status" value="1"/>
</dbReference>
<dbReference type="InterPro" id="IPR007357">
    <property type="entry name" value="PhrB-like"/>
</dbReference>
<reference evidence="3" key="1">
    <citation type="journal article" date="2019" name="Int. J. Syst. Evol. Microbiol.">
        <title>The Global Catalogue of Microorganisms (GCM) 10K type strain sequencing project: providing services to taxonomists for standard genome sequencing and annotation.</title>
        <authorList>
            <consortium name="The Broad Institute Genomics Platform"/>
            <consortium name="The Broad Institute Genome Sequencing Center for Infectious Disease"/>
            <person name="Wu L."/>
            <person name="Ma J."/>
        </authorList>
    </citation>
    <scope>NUCLEOTIDE SEQUENCE [LARGE SCALE GENOMIC DNA]</scope>
    <source>
        <strain evidence="3">CCUG 57942</strain>
    </source>
</reference>
<dbReference type="Proteomes" id="UP001597389">
    <property type="component" value="Unassembled WGS sequence"/>
</dbReference>
<dbReference type="SUPFAM" id="SSF48173">
    <property type="entry name" value="Cryptochrome/photolyase FAD-binding domain"/>
    <property type="match status" value="1"/>
</dbReference>
<protein>
    <submittedName>
        <fullName evidence="2">Cryptochrome/photolyase family protein</fullName>
    </submittedName>
</protein>
<dbReference type="Gene3D" id="1.25.40.80">
    <property type="match status" value="1"/>
</dbReference>
<sequence length="486" mass="55846">MIEAADQVYLIDDVWLYEGRGRWKIRPHRKRLLHLKASVFAYLERCQRSGIHVESLLHPSDIAEAALRGSECVVCRLNDAYLEDELEEAIGGGEITWLESPGFVTPHAWGEDFFADGKKPFMKTFYEAQRKRMGVLLGADGKPVGGRWSFDEDNRKKLPRKVAVPSAPMIEHDEEGLGLLERARESLVESGQWADGSGDGENLRYPITHAGAERWLEQFLVERFSGFGSYEDALSTRGDFLYHSVLTPMLNIGLLTPQQVVDAALAHAGRVDVAMNDLEGFIRQVIGWREFIAILYRKHGGWMRRQNFFGFVDAMPKSIWKGRTGLEPVDYVLDKVQREGYAHHIERLMVMGNFFMLMRIRPDDVYRWFMEMFVDAYDWVMVPNVYGMSQYASGGFMVTKPYLSGSNYLKKMSDFKAGPWCDVWDALYWSFIDDHRDFFASQYRMKMMLGHLERMGADKLAGHHALAKEFRVAMHDGQIWGEASLF</sequence>